<dbReference type="SUPFAM" id="SSF54001">
    <property type="entry name" value="Cysteine proteinases"/>
    <property type="match status" value="1"/>
</dbReference>
<evidence type="ECO:0000256" key="5">
    <source>
        <dbReference type="SAM" id="SignalP"/>
    </source>
</evidence>
<keyword evidence="4" id="KW-0788">Thiol protease</keyword>
<evidence type="ECO:0000313" key="8">
    <source>
        <dbReference type="Proteomes" id="UP001521137"/>
    </source>
</evidence>
<dbReference type="EMBL" id="JAKGAS010000001">
    <property type="protein sequence ID" value="MCF2946798.1"/>
    <property type="molecule type" value="Genomic_DNA"/>
</dbReference>
<protein>
    <submittedName>
        <fullName evidence="7">SH3 domain-containing protein</fullName>
    </submittedName>
</protein>
<evidence type="ECO:0000313" key="7">
    <source>
        <dbReference type="EMBL" id="MCF2946798.1"/>
    </source>
</evidence>
<organism evidence="7 8">
    <name type="scientific">Paraglaciecola algarum</name>
    <dbReference type="NCBI Taxonomy" id="3050085"/>
    <lineage>
        <taxon>Bacteria</taxon>
        <taxon>Pseudomonadati</taxon>
        <taxon>Pseudomonadota</taxon>
        <taxon>Gammaproteobacteria</taxon>
        <taxon>Alteromonadales</taxon>
        <taxon>Alteromonadaceae</taxon>
        <taxon>Paraglaciecola</taxon>
    </lineage>
</organism>
<comment type="caution">
    <text evidence="7">The sequence shown here is derived from an EMBL/GenBank/DDBJ whole genome shotgun (WGS) entry which is preliminary data.</text>
</comment>
<dbReference type="PIRSF" id="PIRSF019015">
    <property type="entry name" value="P60_peptidase_YkfC"/>
    <property type="match status" value="1"/>
</dbReference>
<dbReference type="InterPro" id="IPR027017">
    <property type="entry name" value="P60_peptidase_YkfC"/>
</dbReference>
<evidence type="ECO:0000256" key="1">
    <source>
        <dbReference type="ARBA" id="ARBA00007074"/>
    </source>
</evidence>
<name>A0ABS9D1J3_9ALTE</name>
<dbReference type="InterPro" id="IPR038765">
    <property type="entry name" value="Papain-like_cys_pep_sf"/>
</dbReference>
<feature type="signal peptide" evidence="5">
    <location>
        <begin position="1"/>
        <end position="29"/>
    </location>
</feature>
<evidence type="ECO:0000256" key="4">
    <source>
        <dbReference type="ARBA" id="ARBA00022807"/>
    </source>
</evidence>
<dbReference type="Proteomes" id="UP001521137">
    <property type="component" value="Unassembled WGS sequence"/>
</dbReference>
<evidence type="ECO:0000259" key="6">
    <source>
        <dbReference type="PROSITE" id="PS51935"/>
    </source>
</evidence>
<evidence type="ECO:0000256" key="3">
    <source>
        <dbReference type="ARBA" id="ARBA00022801"/>
    </source>
</evidence>
<dbReference type="PROSITE" id="PS51935">
    <property type="entry name" value="NLPC_P60"/>
    <property type="match status" value="1"/>
</dbReference>
<comment type="similarity">
    <text evidence="1">Belongs to the peptidase C40 family.</text>
</comment>
<feature type="domain" description="NlpC/P60" evidence="6">
    <location>
        <begin position="317"/>
        <end position="448"/>
    </location>
</feature>
<evidence type="ECO:0000256" key="2">
    <source>
        <dbReference type="ARBA" id="ARBA00022670"/>
    </source>
</evidence>
<dbReference type="Pfam" id="PF12913">
    <property type="entry name" value="SH3_6"/>
    <property type="match status" value="1"/>
</dbReference>
<keyword evidence="5" id="KW-0732">Signal</keyword>
<keyword evidence="2" id="KW-0645">Protease</keyword>
<gene>
    <name evidence="7" type="ORF">L0668_01665</name>
</gene>
<dbReference type="InterPro" id="IPR039439">
    <property type="entry name" value="SH3b1_dom"/>
</dbReference>
<dbReference type="InterPro" id="IPR000064">
    <property type="entry name" value="NLP_P60_dom"/>
</dbReference>
<feature type="chain" id="PRO_5045994671" evidence="5">
    <location>
        <begin position="30"/>
        <end position="474"/>
    </location>
</feature>
<sequence length="474" mass="53439">MRFYFATIKYQTCLLAGFILLSTNMSAIAKKSEVTMWQSDVIDVRYEHLEPSYWIEKLNTADNVLMSQKQIQTFNQDLLANNQYVVDPLAVEPSFSKTQLLKKINSVSSQPKSARYYADGRQLTDADFAKYFKNLNKVAVKESNLVQYGMVVSRAIMRAFPTHDRVFNKYMDTDLDRMQETGVFPGDTLAVLHESTDGLWVLAQHYHYLAWVPKQAIAIGDKSAIRAYKNADSFVVVTGGKVETNFVPNQPQVSEIQLDMGTRLPLLDHKKVGNQVYGQNPYASYVVELPIRNKNGSLAFKTALIARHHDMHLGYLPMTKRHIIQQAFKFLGERYGWGHDYNGRDCTGFVGEIYKSFGLVMPRNSGQQGAGKYGLNTRFSKADLAPIKMDAVKQLQVGDLIYIPGHVMMAIGDDDGKAYVIHDVKGLGYTQADGSFYKGTLNGVSVTPLLPLSLSKNKSYLDTVYNFKRIHQSQ</sequence>
<dbReference type="RefSeq" id="WP_235310319.1">
    <property type="nucleotide sequence ID" value="NZ_JAKGAS010000001.1"/>
</dbReference>
<dbReference type="Pfam" id="PF00877">
    <property type="entry name" value="NLPC_P60"/>
    <property type="match status" value="1"/>
</dbReference>
<accession>A0ABS9D1J3</accession>
<keyword evidence="8" id="KW-1185">Reference proteome</keyword>
<dbReference type="Gene3D" id="3.90.1720.10">
    <property type="entry name" value="endopeptidase domain like (from Nostoc punctiforme)"/>
    <property type="match status" value="1"/>
</dbReference>
<reference evidence="7 8" key="1">
    <citation type="submission" date="2022-01" db="EMBL/GenBank/DDBJ databases">
        <title>Paraglaciecola sp. G1-23.</title>
        <authorList>
            <person name="Jin M.S."/>
            <person name="Han D.M."/>
            <person name="Kim H.M."/>
            <person name="Jeon C.O."/>
        </authorList>
    </citation>
    <scope>NUCLEOTIDE SEQUENCE [LARGE SCALE GENOMIC DNA]</scope>
    <source>
        <strain evidence="7 8">G1-23</strain>
    </source>
</reference>
<proteinExistence type="inferred from homology"/>
<keyword evidence="3" id="KW-0378">Hydrolase</keyword>